<dbReference type="Proteomes" id="UP000183987">
    <property type="component" value="Unassembled WGS sequence"/>
</dbReference>
<keyword evidence="2" id="KW-1133">Transmembrane helix</keyword>
<dbReference type="STRING" id="366533.SAMN05444339_105218"/>
<organism evidence="3 4">
    <name type="scientific">Loktanella atrilutea</name>
    <dbReference type="NCBI Taxonomy" id="366533"/>
    <lineage>
        <taxon>Bacteria</taxon>
        <taxon>Pseudomonadati</taxon>
        <taxon>Pseudomonadota</taxon>
        <taxon>Alphaproteobacteria</taxon>
        <taxon>Rhodobacterales</taxon>
        <taxon>Roseobacteraceae</taxon>
        <taxon>Loktanella</taxon>
    </lineage>
</organism>
<keyword evidence="2" id="KW-0812">Transmembrane</keyword>
<gene>
    <name evidence="3" type="ORF">SAMN05444339_105218</name>
</gene>
<feature type="transmembrane region" description="Helical" evidence="2">
    <location>
        <begin position="45"/>
        <end position="63"/>
    </location>
</feature>
<accession>A0A1M5B3G6</accession>
<feature type="compositionally biased region" description="Low complexity" evidence="1">
    <location>
        <begin position="20"/>
        <end position="29"/>
    </location>
</feature>
<dbReference type="InterPro" id="IPR046719">
    <property type="entry name" value="DUF6611"/>
</dbReference>
<dbReference type="EMBL" id="FQUE01000005">
    <property type="protein sequence ID" value="SHF36995.1"/>
    <property type="molecule type" value="Genomic_DNA"/>
</dbReference>
<dbReference type="AlphaFoldDB" id="A0A1M5B3G6"/>
<keyword evidence="2" id="KW-0472">Membrane</keyword>
<evidence type="ECO:0000313" key="3">
    <source>
        <dbReference type="EMBL" id="SHF36995.1"/>
    </source>
</evidence>
<name>A0A1M5B3G6_LOKAT</name>
<reference evidence="4" key="1">
    <citation type="submission" date="2016-11" db="EMBL/GenBank/DDBJ databases">
        <authorList>
            <person name="Varghese N."/>
            <person name="Submissions S."/>
        </authorList>
    </citation>
    <scope>NUCLEOTIDE SEQUENCE [LARGE SCALE GENOMIC DNA]</scope>
    <source>
        <strain evidence="4">DSM 29326</strain>
    </source>
</reference>
<evidence type="ECO:0000256" key="2">
    <source>
        <dbReference type="SAM" id="Phobius"/>
    </source>
</evidence>
<feature type="transmembrane region" description="Helical" evidence="2">
    <location>
        <begin position="75"/>
        <end position="94"/>
    </location>
</feature>
<dbReference type="RefSeq" id="WP_245810652.1">
    <property type="nucleotide sequence ID" value="NZ_FQUE01000005.1"/>
</dbReference>
<evidence type="ECO:0000313" key="4">
    <source>
        <dbReference type="Proteomes" id="UP000183987"/>
    </source>
</evidence>
<proteinExistence type="predicted"/>
<protein>
    <submittedName>
        <fullName evidence="3">Uncharacterized protein</fullName>
    </submittedName>
</protein>
<sequence length="113" mass="12145">MPDRDPRRAATPAGDPPRGDAPARPGRPGLFLARDSYRQRRLRDVARMLPVCGAVIWLIPLMWTRTAGQTGGMAAAVVFVFAGWALLIVLAAIVSRRIRVDAATDNGPDADIG</sequence>
<evidence type="ECO:0000256" key="1">
    <source>
        <dbReference type="SAM" id="MobiDB-lite"/>
    </source>
</evidence>
<dbReference type="Pfam" id="PF20315">
    <property type="entry name" value="DUF6611"/>
    <property type="match status" value="1"/>
</dbReference>
<keyword evidence="4" id="KW-1185">Reference proteome</keyword>
<feature type="region of interest" description="Disordered" evidence="1">
    <location>
        <begin position="1"/>
        <end position="29"/>
    </location>
</feature>